<dbReference type="PATRIC" id="fig|1291052.5.peg.818"/>
<comment type="caution">
    <text evidence="1">The sequence shown here is derived from an EMBL/GenBank/DDBJ whole genome shotgun (WGS) entry which is preliminary data.</text>
</comment>
<gene>
    <name evidence="1" type="ORF">FC18_GL000803</name>
</gene>
<name>A0A0R1ZS38_9LACO</name>
<accession>A0A0R1ZS38</accession>
<dbReference type="Proteomes" id="UP000051679">
    <property type="component" value="Unassembled WGS sequence"/>
</dbReference>
<evidence type="ECO:0000313" key="2">
    <source>
        <dbReference type="Proteomes" id="UP000051679"/>
    </source>
</evidence>
<proteinExistence type="predicted"/>
<organism evidence="1 2">
    <name type="scientific">Lacticaseibacillus sharpeae JCM 1186 = DSM 20505</name>
    <dbReference type="NCBI Taxonomy" id="1291052"/>
    <lineage>
        <taxon>Bacteria</taxon>
        <taxon>Bacillati</taxon>
        <taxon>Bacillota</taxon>
        <taxon>Bacilli</taxon>
        <taxon>Lactobacillales</taxon>
        <taxon>Lactobacillaceae</taxon>
        <taxon>Lacticaseibacillus</taxon>
    </lineage>
</organism>
<keyword evidence="2" id="KW-1185">Reference proteome</keyword>
<protein>
    <submittedName>
        <fullName evidence="1">Uncharacterized protein</fullName>
    </submittedName>
</protein>
<dbReference type="EMBL" id="AYYO01000010">
    <property type="protein sequence ID" value="KRM56020.1"/>
    <property type="molecule type" value="Genomic_DNA"/>
</dbReference>
<reference evidence="1 2" key="1">
    <citation type="journal article" date="2015" name="Genome Announc.">
        <title>Expanding the biotechnology potential of lactobacilli through comparative genomics of 213 strains and associated genera.</title>
        <authorList>
            <person name="Sun Z."/>
            <person name="Harris H.M."/>
            <person name="McCann A."/>
            <person name="Guo C."/>
            <person name="Argimon S."/>
            <person name="Zhang W."/>
            <person name="Yang X."/>
            <person name="Jeffery I.B."/>
            <person name="Cooney J.C."/>
            <person name="Kagawa T.F."/>
            <person name="Liu W."/>
            <person name="Song Y."/>
            <person name="Salvetti E."/>
            <person name="Wrobel A."/>
            <person name="Rasinkangas P."/>
            <person name="Parkhill J."/>
            <person name="Rea M.C."/>
            <person name="O'Sullivan O."/>
            <person name="Ritari J."/>
            <person name="Douillard F.P."/>
            <person name="Paul Ross R."/>
            <person name="Yang R."/>
            <person name="Briner A.E."/>
            <person name="Felis G.E."/>
            <person name="de Vos W.M."/>
            <person name="Barrangou R."/>
            <person name="Klaenhammer T.R."/>
            <person name="Caufield P.W."/>
            <person name="Cui Y."/>
            <person name="Zhang H."/>
            <person name="O'Toole P.W."/>
        </authorList>
    </citation>
    <scope>NUCLEOTIDE SEQUENCE [LARGE SCALE GENOMIC DNA]</scope>
    <source>
        <strain evidence="1 2">DSM 20505</strain>
    </source>
</reference>
<evidence type="ECO:0000313" key="1">
    <source>
        <dbReference type="EMBL" id="KRM56020.1"/>
    </source>
</evidence>
<dbReference type="AlphaFoldDB" id="A0A0R1ZS38"/>
<sequence length="50" mass="5541">MIHAAATNRGSNALAKRTGFSLRRRIPNLEHLATGIEDGNEWLLEKTPVN</sequence>